<evidence type="ECO:0000313" key="1">
    <source>
        <dbReference type="EMBL" id="MBS4193735.1"/>
    </source>
</evidence>
<dbReference type="Proteomes" id="UP000681414">
    <property type="component" value="Unassembled WGS sequence"/>
</dbReference>
<proteinExistence type="predicted"/>
<evidence type="ECO:0000313" key="2">
    <source>
        <dbReference type="Proteomes" id="UP000681414"/>
    </source>
</evidence>
<dbReference type="EMBL" id="JAGYPG010000001">
    <property type="protein sequence ID" value="MBS4193735.1"/>
    <property type="molecule type" value="Genomic_DNA"/>
</dbReference>
<gene>
    <name evidence="1" type="ORF">KHA97_01455</name>
</gene>
<comment type="caution">
    <text evidence="1">The sequence shown here is derived from an EMBL/GenBank/DDBJ whole genome shotgun (WGS) entry which is preliminary data.</text>
</comment>
<dbReference type="AlphaFoldDB" id="A0A942T9N2"/>
<protein>
    <submittedName>
        <fullName evidence="1">Uncharacterized protein</fullName>
    </submittedName>
</protein>
<accession>A0A942T9N2</accession>
<organism evidence="1 2">
    <name type="scientific">Lederbergia citri</name>
    <dbReference type="NCBI Taxonomy" id="2833580"/>
    <lineage>
        <taxon>Bacteria</taxon>
        <taxon>Bacillati</taxon>
        <taxon>Bacillota</taxon>
        <taxon>Bacilli</taxon>
        <taxon>Bacillales</taxon>
        <taxon>Bacillaceae</taxon>
        <taxon>Lederbergia</taxon>
    </lineage>
</organism>
<dbReference type="RefSeq" id="WP_213122978.1">
    <property type="nucleotide sequence ID" value="NZ_JAGYPG010000001.1"/>
</dbReference>
<keyword evidence="2" id="KW-1185">Reference proteome</keyword>
<sequence>MQSEKEANALKAKIKLENLSAGTVSNSSGIFCGKNIQLTWISHGTINSGFGTLGGLNNKVNKNMNVVFDNDLIDTPTDAKHTI</sequence>
<reference evidence="1 2" key="1">
    <citation type="submission" date="2021-05" db="EMBL/GenBank/DDBJ databases">
        <title>Novel Bacillus species.</title>
        <authorList>
            <person name="Liu G."/>
        </authorList>
    </citation>
    <scope>NUCLEOTIDE SEQUENCE [LARGE SCALE GENOMIC DNA]</scope>
    <source>
        <strain evidence="2">FJAT-49780</strain>
    </source>
</reference>
<name>A0A942T9N2_9BACI</name>